<evidence type="ECO:0000259" key="11">
    <source>
        <dbReference type="Pfam" id="PF00288"/>
    </source>
</evidence>
<evidence type="ECO:0000256" key="8">
    <source>
        <dbReference type="ARBA" id="ARBA00023229"/>
    </source>
</evidence>
<feature type="domain" description="GHMP kinase C-terminal" evidence="12">
    <location>
        <begin position="199"/>
        <end position="262"/>
    </location>
</feature>
<accession>A0YF41</accession>
<dbReference type="GO" id="GO:0019288">
    <property type="term" value="P:isopentenyl diphosphate biosynthetic process, methylerythritol 4-phosphate pathway"/>
    <property type="evidence" value="ECO:0007669"/>
    <property type="project" value="UniProtKB-UniRule"/>
</dbReference>
<dbReference type="InterPro" id="IPR020568">
    <property type="entry name" value="Ribosomal_Su5_D2-typ_SF"/>
</dbReference>
<keyword evidence="5 10" id="KW-0547">Nucleotide-binding</keyword>
<evidence type="ECO:0000256" key="2">
    <source>
        <dbReference type="ARBA" id="ARBA00012052"/>
    </source>
</evidence>
<dbReference type="InterPro" id="IPR006204">
    <property type="entry name" value="GHMP_kinase_N_dom"/>
</dbReference>
<evidence type="ECO:0000256" key="6">
    <source>
        <dbReference type="ARBA" id="ARBA00022777"/>
    </source>
</evidence>
<feature type="domain" description="GHMP kinase N-terminal" evidence="11">
    <location>
        <begin position="66"/>
        <end position="143"/>
    </location>
</feature>
<dbReference type="InterPro" id="IPR004424">
    <property type="entry name" value="IspE"/>
</dbReference>
<dbReference type="AlphaFoldDB" id="A0YF41"/>
<dbReference type="EMBL" id="AAVT01000007">
    <property type="protein sequence ID" value="EAW30636.1"/>
    <property type="molecule type" value="Genomic_DNA"/>
</dbReference>
<dbReference type="GO" id="GO:0050515">
    <property type="term" value="F:4-(cytidine 5'-diphospho)-2-C-methyl-D-erythritol kinase activity"/>
    <property type="evidence" value="ECO:0007669"/>
    <property type="project" value="UniProtKB-UniRule"/>
</dbReference>
<dbReference type="InterPro" id="IPR014721">
    <property type="entry name" value="Ribsml_uS5_D2-typ_fold_subgr"/>
</dbReference>
<evidence type="ECO:0000259" key="12">
    <source>
        <dbReference type="Pfam" id="PF08544"/>
    </source>
</evidence>
<dbReference type="InterPro" id="IPR013750">
    <property type="entry name" value="GHMP_kinase_C_dom"/>
</dbReference>
<dbReference type="UniPathway" id="UPA00056">
    <property type="reaction ID" value="UER00094"/>
</dbReference>
<dbReference type="Proteomes" id="UP000004931">
    <property type="component" value="Unassembled WGS sequence"/>
</dbReference>
<dbReference type="Gene3D" id="3.30.230.10">
    <property type="match status" value="1"/>
</dbReference>
<comment type="caution">
    <text evidence="13">The sequence shown here is derived from an EMBL/GenBank/DDBJ whole genome shotgun (WGS) entry which is preliminary data.</text>
</comment>
<keyword evidence="8 10" id="KW-0414">Isoprene biosynthesis</keyword>
<proteinExistence type="inferred from homology"/>
<dbReference type="PIRSF" id="PIRSF010376">
    <property type="entry name" value="IspE"/>
    <property type="match status" value="1"/>
</dbReference>
<reference evidence="13 14" key="1">
    <citation type="journal article" date="2010" name="J. Bacteriol.">
        <title>Genome sequence of the oligotrophic marine Gammaproteobacterium HTCC2143, isolated from the Oregon Coast.</title>
        <authorList>
            <person name="Oh H.M."/>
            <person name="Kang I."/>
            <person name="Ferriera S."/>
            <person name="Giovannoni S.J."/>
            <person name="Cho J.C."/>
        </authorList>
    </citation>
    <scope>NUCLEOTIDE SEQUENCE [LARGE SCALE GENOMIC DNA]</scope>
    <source>
        <strain evidence="13 14">HTCC2143</strain>
    </source>
</reference>
<comment type="function">
    <text evidence="10">Catalyzes the phosphorylation of the position 2 hydroxy group of 4-diphosphocytidyl-2C-methyl-D-erythritol.</text>
</comment>
<dbReference type="SUPFAM" id="SSF54211">
    <property type="entry name" value="Ribosomal protein S5 domain 2-like"/>
    <property type="match status" value="1"/>
</dbReference>
<dbReference type="EC" id="2.7.1.148" evidence="2 10"/>
<feature type="binding site" evidence="10">
    <location>
        <begin position="94"/>
        <end position="104"/>
    </location>
    <ligand>
        <name>ATP</name>
        <dbReference type="ChEBI" id="CHEBI:30616"/>
    </ligand>
</feature>
<dbReference type="GO" id="GO:0016114">
    <property type="term" value="P:terpenoid biosynthetic process"/>
    <property type="evidence" value="ECO:0007669"/>
    <property type="project" value="UniProtKB-UniRule"/>
</dbReference>
<evidence type="ECO:0000256" key="4">
    <source>
        <dbReference type="ARBA" id="ARBA00022679"/>
    </source>
</evidence>
<dbReference type="OrthoDB" id="9809438at2"/>
<dbReference type="HAMAP" id="MF_00061">
    <property type="entry name" value="IspE"/>
    <property type="match status" value="1"/>
</dbReference>
<comment type="catalytic activity">
    <reaction evidence="10">
        <text>4-CDP-2-C-methyl-D-erythritol + ATP = 4-CDP-2-C-methyl-D-erythritol 2-phosphate + ADP + H(+)</text>
        <dbReference type="Rhea" id="RHEA:18437"/>
        <dbReference type="ChEBI" id="CHEBI:15378"/>
        <dbReference type="ChEBI" id="CHEBI:30616"/>
        <dbReference type="ChEBI" id="CHEBI:57823"/>
        <dbReference type="ChEBI" id="CHEBI:57919"/>
        <dbReference type="ChEBI" id="CHEBI:456216"/>
        <dbReference type="EC" id="2.7.1.148"/>
    </reaction>
</comment>
<keyword evidence="6 10" id="KW-0418">Kinase</keyword>
<sequence length="283" mass="30674">MKTLTVPSPAKLNLMLHITGVREDGYHLLQTVFQLLDYGDTLRFSPRGDNLITLSPAIAGVAYDDNLIVKAAHLLQRQAPQPCGVDIKLTKVLPMGGGIGGGSSNAATTLLALNQLWELHLTIDHLAEIGLQLGADVPVFVRGHSAWAEGIGEQLQALSIAETWYLVIKPDCEVSTAEIFSHKQLTRNTSPITMAAFFEQATFNNCENVVRRLYPQVDAALKWLTDCGVNNRSARLTGTGACVYTDFPDKQSAQQAFNKLPEGLQGFIAKGVDVSPSHLALNL</sequence>
<keyword evidence="4 10" id="KW-0808">Transferase</keyword>
<dbReference type="PANTHER" id="PTHR43527">
    <property type="entry name" value="4-DIPHOSPHOCYTIDYL-2-C-METHYL-D-ERYTHRITOL KINASE, CHLOROPLASTIC"/>
    <property type="match status" value="1"/>
</dbReference>
<evidence type="ECO:0000256" key="7">
    <source>
        <dbReference type="ARBA" id="ARBA00022840"/>
    </source>
</evidence>
<evidence type="ECO:0000313" key="13">
    <source>
        <dbReference type="EMBL" id="EAW30636.1"/>
    </source>
</evidence>
<keyword evidence="7 10" id="KW-0067">ATP-binding</keyword>
<dbReference type="Pfam" id="PF08544">
    <property type="entry name" value="GHMP_kinases_C"/>
    <property type="match status" value="1"/>
</dbReference>
<protein>
    <recommendedName>
        <fullName evidence="3 10">4-diphosphocytidyl-2-C-methyl-D-erythritol kinase</fullName>
        <shortName evidence="10">CMK</shortName>
        <ecNumber evidence="2 10">2.7.1.148</ecNumber>
    </recommendedName>
    <alternativeName>
        <fullName evidence="9 10">4-(cytidine-5'-diphospho)-2-C-methyl-D-erythritol kinase</fullName>
    </alternativeName>
</protein>
<dbReference type="PANTHER" id="PTHR43527:SF2">
    <property type="entry name" value="4-DIPHOSPHOCYTIDYL-2-C-METHYL-D-ERYTHRITOL KINASE, CHLOROPLASTIC"/>
    <property type="match status" value="1"/>
</dbReference>
<comment type="similarity">
    <text evidence="1 10">Belongs to the GHMP kinase family. IspE subfamily.</text>
</comment>
<organism evidence="13 14">
    <name type="scientific">marine gamma proteobacterium HTCC2143</name>
    <dbReference type="NCBI Taxonomy" id="247633"/>
    <lineage>
        <taxon>Bacteria</taxon>
        <taxon>Pseudomonadati</taxon>
        <taxon>Pseudomonadota</taxon>
        <taxon>Gammaproteobacteria</taxon>
        <taxon>Cellvibrionales</taxon>
        <taxon>Spongiibacteraceae</taxon>
        <taxon>BD1-7 clade</taxon>
    </lineage>
</organism>
<feature type="active site" evidence="10">
    <location>
        <position position="136"/>
    </location>
</feature>
<comment type="pathway">
    <text evidence="10">Isoprenoid biosynthesis; isopentenyl diphosphate biosynthesis via DXP pathway; isopentenyl diphosphate from 1-deoxy-D-xylulose 5-phosphate: step 3/6.</text>
</comment>
<dbReference type="InterPro" id="IPR036554">
    <property type="entry name" value="GHMP_kinase_C_sf"/>
</dbReference>
<gene>
    <name evidence="10" type="primary">ispE</name>
    <name evidence="13" type="ORF">GP2143_00817</name>
</gene>
<dbReference type="SUPFAM" id="SSF55060">
    <property type="entry name" value="GHMP Kinase, C-terminal domain"/>
    <property type="match status" value="1"/>
</dbReference>
<evidence type="ECO:0000256" key="1">
    <source>
        <dbReference type="ARBA" id="ARBA00009684"/>
    </source>
</evidence>
<evidence type="ECO:0000256" key="10">
    <source>
        <dbReference type="HAMAP-Rule" id="MF_00061"/>
    </source>
</evidence>
<dbReference type="Pfam" id="PF00288">
    <property type="entry name" value="GHMP_kinases_N"/>
    <property type="match status" value="1"/>
</dbReference>
<feature type="active site" evidence="10">
    <location>
        <position position="11"/>
    </location>
</feature>
<dbReference type="Gene3D" id="3.30.70.890">
    <property type="entry name" value="GHMP kinase, C-terminal domain"/>
    <property type="match status" value="1"/>
</dbReference>
<dbReference type="NCBIfam" id="TIGR00154">
    <property type="entry name" value="ispE"/>
    <property type="match status" value="1"/>
</dbReference>
<evidence type="ECO:0000256" key="5">
    <source>
        <dbReference type="ARBA" id="ARBA00022741"/>
    </source>
</evidence>
<dbReference type="eggNOG" id="COG1947">
    <property type="taxonomic scope" value="Bacteria"/>
</dbReference>
<evidence type="ECO:0000256" key="9">
    <source>
        <dbReference type="ARBA" id="ARBA00032554"/>
    </source>
</evidence>
<dbReference type="STRING" id="247633.GP2143_00817"/>
<keyword evidence="14" id="KW-1185">Reference proteome</keyword>
<name>A0YF41_9GAMM</name>
<evidence type="ECO:0000256" key="3">
    <source>
        <dbReference type="ARBA" id="ARBA00017473"/>
    </source>
</evidence>
<evidence type="ECO:0000313" key="14">
    <source>
        <dbReference type="Proteomes" id="UP000004931"/>
    </source>
</evidence>
<dbReference type="GO" id="GO:0005524">
    <property type="term" value="F:ATP binding"/>
    <property type="evidence" value="ECO:0007669"/>
    <property type="project" value="UniProtKB-UniRule"/>
</dbReference>